<gene>
    <name evidence="7" type="ORF">BO85DRAFT_458108</name>
</gene>
<dbReference type="PANTHER" id="PTHR47431:SF5">
    <property type="entry name" value="ZN(II)2CYS6 TRANSCRIPTION FACTOR (EUROFUNG)"/>
    <property type="match status" value="1"/>
</dbReference>
<keyword evidence="1" id="KW-0805">Transcription regulation</keyword>
<dbReference type="Proteomes" id="UP000249526">
    <property type="component" value="Unassembled WGS sequence"/>
</dbReference>
<dbReference type="CDD" id="cd00067">
    <property type="entry name" value="GAL4"/>
    <property type="match status" value="1"/>
</dbReference>
<dbReference type="PROSITE" id="PS00463">
    <property type="entry name" value="ZN2_CY6_FUNGAL_1"/>
    <property type="match status" value="1"/>
</dbReference>
<feature type="region of interest" description="Disordered" evidence="5">
    <location>
        <begin position="93"/>
        <end position="139"/>
    </location>
</feature>
<dbReference type="CDD" id="cd12148">
    <property type="entry name" value="fungal_TF_MHR"/>
    <property type="match status" value="1"/>
</dbReference>
<accession>A0A8G1R8V3</accession>
<keyword evidence="2" id="KW-0238">DNA-binding</keyword>
<keyword evidence="4" id="KW-0539">Nucleus</keyword>
<feature type="domain" description="Zn(2)-C6 fungal-type" evidence="6">
    <location>
        <begin position="11"/>
        <end position="40"/>
    </location>
</feature>
<evidence type="ECO:0000313" key="7">
    <source>
        <dbReference type="EMBL" id="RAH58900.1"/>
    </source>
</evidence>
<protein>
    <submittedName>
        <fullName evidence="7">Zn(II)2Cys6 transcription factor</fullName>
    </submittedName>
</protein>
<dbReference type="GO" id="GO:0009893">
    <property type="term" value="P:positive regulation of metabolic process"/>
    <property type="evidence" value="ECO:0007669"/>
    <property type="project" value="UniProtKB-ARBA"/>
</dbReference>
<reference evidence="7 8" key="1">
    <citation type="submission" date="2018-02" db="EMBL/GenBank/DDBJ databases">
        <title>The genomes of Aspergillus section Nigri reveals drivers in fungal speciation.</title>
        <authorList>
            <consortium name="DOE Joint Genome Institute"/>
            <person name="Vesth T.C."/>
            <person name="Nybo J."/>
            <person name="Theobald S."/>
            <person name="Brandl J."/>
            <person name="Frisvad J.C."/>
            <person name="Nielsen K.F."/>
            <person name="Lyhne E.K."/>
            <person name="Kogle M.E."/>
            <person name="Kuo A."/>
            <person name="Riley R."/>
            <person name="Clum A."/>
            <person name="Nolan M."/>
            <person name="Lipzen A."/>
            <person name="Salamov A."/>
            <person name="Henrissat B."/>
            <person name="Wiebenga A."/>
            <person name="De vries R.P."/>
            <person name="Grigoriev I.V."/>
            <person name="Mortensen U.H."/>
            <person name="Andersen M.R."/>
            <person name="Baker S.E."/>
        </authorList>
    </citation>
    <scope>NUCLEOTIDE SEQUENCE [LARGE SCALE GENOMIC DNA]</scope>
    <source>
        <strain evidence="7 8">CBS 112811</strain>
    </source>
</reference>
<dbReference type="GO" id="GO:0000981">
    <property type="term" value="F:DNA-binding transcription factor activity, RNA polymerase II-specific"/>
    <property type="evidence" value="ECO:0007669"/>
    <property type="project" value="InterPro"/>
</dbReference>
<dbReference type="GO" id="GO:0003677">
    <property type="term" value="F:DNA binding"/>
    <property type="evidence" value="ECO:0007669"/>
    <property type="project" value="UniProtKB-KW"/>
</dbReference>
<keyword evidence="8" id="KW-1185">Reference proteome</keyword>
<evidence type="ECO:0000256" key="3">
    <source>
        <dbReference type="ARBA" id="ARBA00023163"/>
    </source>
</evidence>
<dbReference type="PANTHER" id="PTHR47431">
    <property type="entry name" value="ZN(II)2CYS6 TRANSCRIPTION FACTOR (EUROFUNG)-RELATED"/>
    <property type="match status" value="1"/>
</dbReference>
<dbReference type="PROSITE" id="PS50048">
    <property type="entry name" value="ZN2_CY6_FUNGAL_2"/>
    <property type="match status" value="1"/>
</dbReference>
<name>A0A8G1R8V3_9EURO</name>
<evidence type="ECO:0000256" key="2">
    <source>
        <dbReference type="ARBA" id="ARBA00023125"/>
    </source>
</evidence>
<dbReference type="InterPro" id="IPR036864">
    <property type="entry name" value="Zn2-C6_fun-type_DNA-bd_sf"/>
</dbReference>
<dbReference type="EMBL" id="KZ825059">
    <property type="protein sequence ID" value="RAH58900.1"/>
    <property type="molecule type" value="Genomic_DNA"/>
</dbReference>
<proteinExistence type="predicted"/>
<dbReference type="SMART" id="SM00066">
    <property type="entry name" value="GAL4"/>
    <property type="match status" value="1"/>
</dbReference>
<dbReference type="SUPFAM" id="SSF57701">
    <property type="entry name" value="Zn2/Cys6 DNA-binding domain"/>
    <property type="match status" value="1"/>
</dbReference>
<organism evidence="7 8">
    <name type="scientific">Aspergillus piperis CBS 112811</name>
    <dbReference type="NCBI Taxonomy" id="1448313"/>
    <lineage>
        <taxon>Eukaryota</taxon>
        <taxon>Fungi</taxon>
        <taxon>Dikarya</taxon>
        <taxon>Ascomycota</taxon>
        <taxon>Pezizomycotina</taxon>
        <taxon>Eurotiomycetes</taxon>
        <taxon>Eurotiomycetidae</taxon>
        <taxon>Eurotiales</taxon>
        <taxon>Aspergillaceae</taxon>
        <taxon>Aspergillus</taxon>
        <taxon>Aspergillus subgen. Circumdati</taxon>
    </lineage>
</organism>
<dbReference type="AlphaFoldDB" id="A0A8G1R8V3"/>
<dbReference type="RefSeq" id="XP_025516822.1">
    <property type="nucleotide sequence ID" value="XM_025661560.1"/>
</dbReference>
<sequence length="634" mass="70563">MPSTSRPVKVACLACRASKIRCDGQNPCANCTIHRQECRYQPSRRGGARRGPVAAEERAMKKAQRLQTATRANNQAVTNDDLTPAQILQINAATPVSLPSPSPIETGSRLSDTLQGKDSPGFPLSPRGPRTGQEFRETVGHPTRSLRAYRCDQDLINAYYIFIHPYLPLLPPPAVSQYVDKPVALSMRSAHVDASHLPYWPTTSLGLAMAAILTLIPLPGDAHAMENEAVTLRRSYSDFFARSALDVSEESLVPSSNSELTQGPCSPLHPEIPRQLEPILALALLSLYEYCQRGNVPKMRIRANQALTMAMDLSLHTQKSANNCSDAIRRCWWSTAPLITSDDFRITTPYIVIRGCREHQPWPYVVQAQSLLHRSCTITRQLFNETKHLDSSLLDIATETDRYRCIANCQGTEADAERVLWAISRVLIHTARLLIHRVRAFPDRPADSFTTTFNSSTSGNSISLSSSQRTEVDAIFPFNEQESMRICIRSALLISRVFRHLPTPDPMYSDTPADGETLGFGFGLGLSSRDSRRSLTSPRSLPYMAWCGMQSFYVLAMVLWRVRAALSAGNLSSVYEFLDQPTERTAIQDAERLEEELHMGIESLRVSMKADGVYEGVGRMVRELESVFDATMMG</sequence>
<evidence type="ECO:0000256" key="4">
    <source>
        <dbReference type="ARBA" id="ARBA00023242"/>
    </source>
</evidence>
<dbReference type="Pfam" id="PF00172">
    <property type="entry name" value="Zn_clus"/>
    <property type="match status" value="1"/>
</dbReference>
<dbReference type="GeneID" id="37164962"/>
<evidence type="ECO:0000256" key="5">
    <source>
        <dbReference type="SAM" id="MobiDB-lite"/>
    </source>
</evidence>
<feature type="compositionally biased region" description="Polar residues" evidence="5">
    <location>
        <begin position="93"/>
        <end position="116"/>
    </location>
</feature>
<keyword evidence="3" id="KW-0804">Transcription</keyword>
<evidence type="ECO:0000313" key="8">
    <source>
        <dbReference type="Proteomes" id="UP000249526"/>
    </source>
</evidence>
<evidence type="ECO:0000259" key="6">
    <source>
        <dbReference type="PROSITE" id="PS50048"/>
    </source>
</evidence>
<evidence type="ECO:0000256" key="1">
    <source>
        <dbReference type="ARBA" id="ARBA00023015"/>
    </source>
</evidence>
<dbReference type="GO" id="GO:0008270">
    <property type="term" value="F:zinc ion binding"/>
    <property type="evidence" value="ECO:0007669"/>
    <property type="project" value="InterPro"/>
</dbReference>
<dbReference type="Gene3D" id="4.10.240.10">
    <property type="entry name" value="Zn(2)-C6 fungal-type DNA-binding domain"/>
    <property type="match status" value="1"/>
</dbReference>
<dbReference type="InterPro" id="IPR001138">
    <property type="entry name" value="Zn2Cys6_DnaBD"/>
</dbReference>